<feature type="compositionally biased region" description="Acidic residues" evidence="1">
    <location>
        <begin position="267"/>
        <end position="277"/>
    </location>
</feature>
<organism evidence="3 4">
    <name type="scientific">Streptomyces fildesensis</name>
    <dbReference type="NCBI Taxonomy" id="375757"/>
    <lineage>
        <taxon>Bacteria</taxon>
        <taxon>Bacillati</taxon>
        <taxon>Actinomycetota</taxon>
        <taxon>Actinomycetes</taxon>
        <taxon>Kitasatosporales</taxon>
        <taxon>Streptomycetaceae</taxon>
        <taxon>Streptomyces</taxon>
    </lineage>
</organism>
<feature type="compositionally biased region" description="Low complexity" evidence="1">
    <location>
        <begin position="364"/>
        <end position="388"/>
    </location>
</feature>
<evidence type="ECO:0008006" key="5">
    <source>
        <dbReference type="Google" id="ProtNLM"/>
    </source>
</evidence>
<sequence>MTGRTVSFAGRPPLALAMPDRNSWLIIIGLLVALILLIWVAARIIKSQGGFRRTCRRVVWETRMTRLAFSQPFRAYRLHRRCARMLTSFLADPEARVLAGAALDRADAAQGVGCYAPTVWIGPSRDRTRVVIAGRDPLGPSGEWADATAGPGEWTWSAPAQAEPTASAAVEEDRGRLLLVVGVDRRVPGVVLVDWLSGPPSLVVEGDGRVARSVVHALTAQLDSLPDGPEVLVARGLHPRFPGPELDELIDELSVRESPDAPPAADPDGEADGETDADGGPYAGLPPVLACWMPTPEQAERLASLSAEGRARVLVGGSLPGSSWTLHAESDGRLLGPGMQIDVEAASLGRAVGRAIRRLRSRARATAPATIRSVTAPPATAETAPVTTDESLAGESGAGDPDFTEPAVSPAATAGSSTRTTDPSRGELDPLPATAVVPAPAPAPDSYPDPDPAGDLDPEPAPTPVPAAVPALALDPDLDLAEPEPAAAPARSAGISAASRPLPAAPGEIPDRTSSTP</sequence>
<evidence type="ECO:0000256" key="2">
    <source>
        <dbReference type="SAM" id="Phobius"/>
    </source>
</evidence>
<keyword evidence="4" id="KW-1185">Reference proteome</keyword>
<gene>
    <name evidence="3" type="ORF">ACIGXA_06520</name>
</gene>
<keyword evidence="2" id="KW-1133">Transmembrane helix</keyword>
<evidence type="ECO:0000256" key="1">
    <source>
        <dbReference type="SAM" id="MobiDB-lite"/>
    </source>
</evidence>
<feature type="transmembrane region" description="Helical" evidence="2">
    <location>
        <begin position="24"/>
        <end position="45"/>
    </location>
</feature>
<feature type="region of interest" description="Disordered" evidence="1">
    <location>
        <begin position="257"/>
        <end position="283"/>
    </location>
</feature>
<name>A0ABW8C153_9ACTN</name>
<feature type="compositionally biased region" description="Low complexity" evidence="1">
    <location>
        <begin position="429"/>
        <end position="438"/>
    </location>
</feature>
<dbReference type="Proteomes" id="UP001614394">
    <property type="component" value="Unassembled WGS sequence"/>
</dbReference>
<feature type="compositionally biased region" description="Pro residues" evidence="1">
    <location>
        <begin position="439"/>
        <end position="451"/>
    </location>
</feature>
<dbReference type="EMBL" id="JBITYG010000002">
    <property type="protein sequence ID" value="MFI9100159.1"/>
    <property type="molecule type" value="Genomic_DNA"/>
</dbReference>
<proteinExistence type="predicted"/>
<dbReference type="RefSeq" id="WP_399645085.1">
    <property type="nucleotide sequence ID" value="NZ_JBITYG010000002.1"/>
</dbReference>
<reference evidence="3 4" key="1">
    <citation type="submission" date="2024-10" db="EMBL/GenBank/DDBJ databases">
        <title>The Natural Products Discovery Center: Release of the First 8490 Sequenced Strains for Exploring Actinobacteria Biosynthetic Diversity.</title>
        <authorList>
            <person name="Kalkreuter E."/>
            <person name="Kautsar S.A."/>
            <person name="Yang D."/>
            <person name="Bader C.D."/>
            <person name="Teijaro C.N."/>
            <person name="Fluegel L."/>
            <person name="Davis C.M."/>
            <person name="Simpson J.R."/>
            <person name="Lauterbach L."/>
            <person name="Steele A.D."/>
            <person name="Gui C."/>
            <person name="Meng S."/>
            <person name="Li G."/>
            <person name="Viehrig K."/>
            <person name="Ye F."/>
            <person name="Su P."/>
            <person name="Kiefer A.F."/>
            <person name="Nichols A."/>
            <person name="Cepeda A.J."/>
            <person name="Yan W."/>
            <person name="Fan B."/>
            <person name="Jiang Y."/>
            <person name="Adhikari A."/>
            <person name="Zheng C.-J."/>
            <person name="Schuster L."/>
            <person name="Cowan T.M."/>
            <person name="Smanski M.J."/>
            <person name="Chevrette M.G."/>
            <person name="De Carvalho L.P.S."/>
            <person name="Shen B."/>
        </authorList>
    </citation>
    <scope>NUCLEOTIDE SEQUENCE [LARGE SCALE GENOMIC DNA]</scope>
    <source>
        <strain evidence="3 4">NPDC053399</strain>
    </source>
</reference>
<protein>
    <recommendedName>
        <fullName evidence="5">Type VII secretion protein EccE</fullName>
    </recommendedName>
</protein>
<evidence type="ECO:0000313" key="4">
    <source>
        <dbReference type="Proteomes" id="UP001614394"/>
    </source>
</evidence>
<comment type="caution">
    <text evidence="3">The sequence shown here is derived from an EMBL/GenBank/DDBJ whole genome shotgun (WGS) entry which is preliminary data.</text>
</comment>
<keyword evidence="2" id="KW-0812">Transmembrane</keyword>
<evidence type="ECO:0000313" key="3">
    <source>
        <dbReference type="EMBL" id="MFI9100159.1"/>
    </source>
</evidence>
<keyword evidence="2" id="KW-0472">Membrane</keyword>
<accession>A0ABW8C153</accession>
<feature type="region of interest" description="Disordered" evidence="1">
    <location>
        <begin position="362"/>
        <end position="517"/>
    </location>
</feature>